<feature type="compositionally biased region" description="Low complexity" evidence="1">
    <location>
        <begin position="62"/>
        <end position="76"/>
    </location>
</feature>
<feature type="region of interest" description="Disordered" evidence="1">
    <location>
        <begin position="43"/>
        <end position="102"/>
    </location>
</feature>
<accession>A0A9P6F376</accession>
<feature type="region of interest" description="Disordered" evidence="1">
    <location>
        <begin position="141"/>
        <end position="210"/>
    </location>
</feature>
<feature type="compositionally biased region" description="Basic residues" evidence="1">
    <location>
        <begin position="77"/>
        <end position="89"/>
    </location>
</feature>
<dbReference type="EMBL" id="JAAAXW010000169">
    <property type="protein sequence ID" value="KAF9541354.1"/>
    <property type="molecule type" value="Genomic_DNA"/>
</dbReference>
<protein>
    <submittedName>
        <fullName evidence="2">Uncharacterized protein</fullName>
    </submittedName>
</protein>
<dbReference type="Proteomes" id="UP000723463">
    <property type="component" value="Unassembled WGS sequence"/>
</dbReference>
<gene>
    <name evidence="2" type="ORF">EC957_003132</name>
</gene>
<dbReference type="AlphaFoldDB" id="A0A9P6F376"/>
<evidence type="ECO:0000313" key="3">
    <source>
        <dbReference type="Proteomes" id="UP000723463"/>
    </source>
</evidence>
<comment type="caution">
    <text evidence="2">The sequence shown here is derived from an EMBL/GenBank/DDBJ whole genome shotgun (WGS) entry which is preliminary data.</text>
</comment>
<evidence type="ECO:0000256" key="1">
    <source>
        <dbReference type="SAM" id="MobiDB-lite"/>
    </source>
</evidence>
<evidence type="ECO:0000313" key="2">
    <source>
        <dbReference type="EMBL" id="KAF9541354.1"/>
    </source>
</evidence>
<proteinExistence type="predicted"/>
<name>A0A9P6F376_9FUNG</name>
<feature type="compositionally biased region" description="Polar residues" evidence="1">
    <location>
        <begin position="192"/>
        <end position="210"/>
    </location>
</feature>
<reference evidence="2" key="1">
    <citation type="journal article" date="2020" name="Fungal Divers.">
        <title>Resolving the Mortierellaceae phylogeny through synthesis of multi-gene phylogenetics and phylogenomics.</title>
        <authorList>
            <person name="Vandepol N."/>
            <person name="Liber J."/>
            <person name="Desiro A."/>
            <person name="Na H."/>
            <person name="Kennedy M."/>
            <person name="Barry K."/>
            <person name="Grigoriev I.V."/>
            <person name="Miller A.N."/>
            <person name="O'Donnell K."/>
            <person name="Stajich J.E."/>
            <person name="Bonito G."/>
        </authorList>
    </citation>
    <scope>NUCLEOTIDE SEQUENCE</scope>
    <source>
        <strain evidence="2">NRRL 2591</strain>
    </source>
</reference>
<organism evidence="2 3">
    <name type="scientific">Mortierella hygrophila</name>
    <dbReference type="NCBI Taxonomy" id="979708"/>
    <lineage>
        <taxon>Eukaryota</taxon>
        <taxon>Fungi</taxon>
        <taxon>Fungi incertae sedis</taxon>
        <taxon>Mucoromycota</taxon>
        <taxon>Mortierellomycotina</taxon>
        <taxon>Mortierellomycetes</taxon>
        <taxon>Mortierellales</taxon>
        <taxon>Mortierellaceae</taxon>
        <taxon>Mortierella</taxon>
    </lineage>
</organism>
<feature type="compositionally biased region" description="Acidic residues" evidence="1">
    <location>
        <begin position="159"/>
        <end position="168"/>
    </location>
</feature>
<sequence>MSTVTIHCHPCEVQHLPHTNSADIAVSSNTTVLYESDFLSSADQDTCETPLPLTHTSDSDSDSTTSSRSSSSSSTRKTSKNHKHRRSHHSSSSSRSASFVVPGNVKRQGDIAINNILSRLQKRQGAFAMLSTTLYSNNGYDEHYEDDGNDGTENYSGDNNEDGEDEEGFPGGASSRSVARVTEGDPWPPCVETTSWQRQPSSRLSSTFLS</sequence>
<keyword evidence="3" id="KW-1185">Reference proteome</keyword>